<gene>
    <name evidence="6" type="ORF">SAMN06265360_12013</name>
</gene>
<evidence type="ECO:0000259" key="5">
    <source>
        <dbReference type="PROSITE" id="PS50901"/>
    </source>
</evidence>
<accession>A0A238Z8U7</accession>
<feature type="coiled-coil region" evidence="4">
    <location>
        <begin position="97"/>
        <end position="124"/>
    </location>
</feature>
<feature type="domain" description="FtsK" evidence="5">
    <location>
        <begin position="20"/>
        <end position="211"/>
    </location>
</feature>
<dbReference type="AlphaFoldDB" id="A0A238Z8U7"/>
<evidence type="ECO:0000256" key="4">
    <source>
        <dbReference type="SAM" id="Coils"/>
    </source>
</evidence>
<dbReference type="Proteomes" id="UP000198348">
    <property type="component" value="Unassembled WGS sequence"/>
</dbReference>
<dbReference type="RefSeq" id="WP_089302804.1">
    <property type="nucleotide sequence ID" value="NZ_FZNW01000020.1"/>
</dbReference>
<dbReference type="Pfam" id="PF01580">
    <property type="entry name" value="FtsK_SpoIIIE"/>
    <property type="match status" value="1"/>
</dbReference>
<dbReference type="InterPro" id="IPR002543">
    <property type="entry name" value="FtsK_dom"/>
</dbReference>
<sequence>MKLRKKREPDTVPVAGLSIYDPVHLGMFADGEGVNIELIYRNILMAGEPGAGKSVGLNNVVAHGALCPDVSLWLFDGKQVELGLWREVADVFVGPDIELALQRMEALQAEMDRRYDELDRVRRRKITHTDPIDVVMLVVDELALFSVTMGSKDQQEQFVRILRDLVARGRAAGVIVVAATQRPSADIIPTSLRDLFGYRVAYRCTTDSSSDIILGRGWASQGYNAATIAPEERGVAYLLAEGGIPRRMKSAMLTDADIYGLVDYAQHIRTSGGHSAA</sequence>
<dbReference type="OrthoDB" id="3315716at2"/>
<dbReference type="InterPro" id="IPR027417">
    <property type="entry name" value="P-loop_NTPase"/>
</dbReference>
<dbReference type="PANTHER" id="PTHR22683:SF41">
    <property type="entry name" value="DNA TRANSLOCASE FTSK"/>
    <property type="match status" value="1"/>
</dbReference>
<evidence type="ECO:0000256" key="3">
    <source>
        <dbReference type="PROSITE-ProRule" id="PRU00289"/>
    </source>
</evidence>
<dbReference type="Gene3D" id="3.40.50.300">
    <property type="entry name" value="P-loop containing nucleotide triphosphate hydrolases"/>
    <property type="match status" value="1"/>
</dbReference>
<keyword evidence="4" id="KW-0175">Coiled coil</keyword>
<keyword evidence="7" id="KW-1185">Reference proteome</keyword>
<dbReference type="GO" id="GO:0005524">
    <property type="term" value="F:ATP binding"/>
    <property type="evidence" value="ECO:0007669"/>
    <property type="project" value="UniProtKB-UniRule"/>
</dbReference>
<dbReference type="InterPro" id="IPR050206">
    <property type="entry name" value="FtsK/SpoIIIE/SftA"/>
</dbReference>
<dbReference type="GO" id="GO:0003677">
    <property type="term" value="F:DNA binding"/>
    <property type="evidence" value="ECO:0007669"/>
    <property type="project" value="InterPro"/>
</dbReference>
<evidence type="ECO:0000313" key="6">
    <source>
        <dbReference type="EMBL" id="SNR79906.1"/>
    </source>
</evidence>
<evidence type="ECO:0000256" key="2">
    <source>
        <dbReference type="ARBA" id="ARBA00022840"/>
    </source>
</evidence>
<dbReference type="EMBL" id="FZNW01000020">
    <property type="protein sequence ID" value="SNR79906.1"/>
    <property type="molecule type" value="Genomic_DNA"/>
</dbReference>
<keyword evidence="2 3" id="KW-0067">ATP-binding</keyword>
<dbReference type="PROSITE" id="PS50901">
    <property type="entry name" value="FTSK"/>
    <property type="match status" value="1"/>
</dbReference>
<feature type="binding site" evidence="3">
    <location>
        <begin position="47"/>
        <end position="54"/>
    </location>
    <ligand>
        <name>ATP</name>
        <dbReference type="ChEBI" id="CHEBI:30616"/>
    </ligand>
</feature>
<keyword evidence="1 3" id="KW-0547">Nucleotide-binding</keyword>
<proteinExistence type="predicted"/>
<evidence type="ECO:0000256" key="1">
    <source>
        <dbReference type="ARBA" id="ARBA00022741"/>
    </source>
</evidence>
<organism evidence="6 7">
    <name type="scientific">Haloechinothrix alba</name>
    <dbReference type="NCBI Taxonomy" id="664784"/>
    <lineage>
        <taxon>Bacteria</taxon>
        <taxon>Bacillati</taxon>
        <taxon>Actinomycetota</taxon>
        <taxon>Actinomycetes</taxon>
        <taxon>Pseudonocardiales</taxon>
        <taxon>Pseudonocardiaceae</taxon>
        <taxon>Haloechinothrix</taxon>
    </lineage>
</organism>
<reference evidence="6 7" key="1">
    <citation type="submission" date="2017-06" db="EMBL/GenBank/DDBJ databases">
        <authorList>
            <person name="Kim H.J."/>
            <person name="Triplett B.A."/>
        </authorList>
    </citation>
    <scope>NUCLEOTIDE SEQUENCE [LARGE SCALE GENOMIC DNA]</scope>
    <source>
        <strain evidence="6 7">DSM 45207</strain>
    </source>
</reference>
<dbReference type="SUPFAM" id="SSF52540">
    <property type="entry name" value="P-loop containing nucleoside triphosphate hydrolases"/>
    <property type="match status" value="1"/>
</dbReference>
<evidence type="ECO:0000313" key="7">
    <source>
        <dbReference type="Proteomes" id="UP000198348"/>
    </source>
</evidence>
<name>A0A238Z8U7_9PSEU</name>
<protein>
    <submittedName>
        <fullName evidence="6">DNA segregation ATPase FtsK/SpoIIIE, S-DNA-T family</fullName>
    </submittedName>
</protein>
<dbReference type="PANTHER" id="PTHR22683">
    <property type="entry name" value="SPORULATION PROTEIN RELATED"/>
    <property type="match status" value="1"/>
</dbReference>